<proteinExistence type="predicted"/>
<evidence type="ECO:0000256" key="1">
    <source>
        <dbReference type="SAM" id="MobiDB-lite"/>
    </source>
</evidence>
<dbReference type="STRING" id="1447875.A0A2B7XPM9"/>
<evidence type="ECO:0000313" key="4">
    <source>
        <dbReference type="Proteomes" id="UP000223968"/>
    </source>
</evidence>
<reference evidence="3 4" key="1">
    <citation type="submission" date="2017-10" db="EMBL/GenBank/DDBJ databases">
        <title>Comparative genomics in systemic dimorphic fungi from Ajellomycetaceae.</title>
        <authorList>
            <person name="Munoz J.F."/>
            <person name="Mcewen J.G."/>
            <person name="Clay O.K."/>
            <person name="Cuomo C.A."/>
        </authorList>
    </citation>
    <scope>NUCLEOTIDE SEQUENCE [LARGE SCALE GENOMIC DNA]</scope>
    <source>
        <strain evidence="3 4">UAMH5409</strain>
    </source>
</reference>
<dbReference type="EMBL" id="PDNB01000083">
    <property type="protein sequence ID" value="PGH10741.1"/>
    <property type="molecule type" value="Genomic_DNA"/>
</dbReference>
<organism evidence="3 4">
    <name type="scientific">Helicocarpus griseus UAMH5409</name>
    <dbReference type="NCBI Taxonomy" id="1447875"/>
    <lineage>
        <taxon>Eukaryota</taxon>
        <taxon>Fungi</taxon>
        <taxon>Dikarya</taxon>
        <taxon>Ascomycota</taxon>
        <taxon>Pezizomycotina</taxon>
        <taxon>Eurotiomycetes</taxon>
        <taxon>Eurotiomycetidae</taxon>
        <taxon>Onygenales</taxon>
        <taxon>Ajellomycetaceae</taxon>
        <taxon>Helicocarpus</taxon>
    </lineage>
</organism>
<dbReference type="PANTHER" id="PTHR35186:SF4">
    <property type="entry name" value="PRION-INHIBITION AND PROPAGATION HELO DOMAIN-CONTAINING PROTEIN"/>
    <property type="match status" value="1"/>
</dbReference>
<evidence type="ECO:0000313" key="3">
    <source>
        <dbReference type="EMBL" id="PGH10741.1"/>
    </source>
</evidence>
<dbReference type="InterPro" id="IPR056002">
    <property type="entry name" value="DUF7580"/>
</dbReference>
<gene>
    <name evidence="3" type="ORF">AJ79_05332</name>
</gene>
<keyword evidence="4" id="KW-1185">Reference proteome</keyword>
<dbReference type="Proteomes" id="UP000223968">
    <property type="component" value="Unassembled WGS sequence"/>
</dbReference>
<sequence>MSSETDDISSSYYSQEESKSLCPSTDNTKSHPLEELQSLFPLPASPQCQGRFGKEDQDPMGYVDSNKCRFTIYLRAQDISSPSLERITLEEVLRSARYDLPMETRLQLALAFATSYLQLYSMPWMSSSLPKDEIFFLRNPQCDDSSFLNRLYVKGDARGKDTEYTYDTPCGILGVRLLELCHKTPLEDIKFRQRSVVGDTLTKPKSDSLFAIIWCLSTKKELGIPVFNCIFWCLRNTKFEKSQWREEVFQNVVVPLERWHRLFSGEETLRRSVDEL</sequence>
<protein>
    <recommendedName>
        <fullName evidence="2">DUF7580 domain-containing protein</fullName>
    </recommendedName>
</protein>
<dbReference type="AlphaFoldDB" id="A0A2B7XPM9"/>
<dbReference type="PANTHER" id="PTHR35186">
    <property type="entry name" value="ANK_REP_REGION DOMAIN-CONTAINING PROTEIN"/>
    <property type="match status" value="1"/>
</dbReference>
<comment type="caution">
    <text evidence="3">The sequence shown here is derived from an EMBL/GenBank/DDBJ whole genome shotgun (WGS) entry which is preliminary data.</text>
</comment>
<accession>A0A2B7XPM9</accession>
<evidence type="ECO:0000259" key="2">
    <source>
        <dbReference type="Pfam" id="PF24476"/>
    </source>
</evidence>
<feature type="domain" description="DUF7580" evidence="2">
    <location>
        <begin position="75"/>
        <end position="191"/>
    </location>
</feature>
<dbReference type="OrthoDB" id="3565018at2759"/>
<feature type="region of interest" description="Disordered" evidence="1">
    <location>
        <begin position="1"/>
        <end position="34"/>
    </location>
</feature>
<name>A0A2B7XPM9_9EURO</name>
<dbReference type="Pfam" id="PF24476">
    <property type="entry name" value="DUF7580"/>
    <property type="match status" value="1"/>
</dbReference>